<keyword evidence="3" id="KW-1185">Reference proteome</keyword>
<dbReference type="Pfam" id="PF00583">
    <property type="entry name" value="Acetyltransf_1"/>
    <property type="match status" value="1"/>
</dbReference>
<reference evidence="3" key="1">
    <citation type="journal article" date="2019" name="Int. J. Syst. Evol. Microbiol.">
        <title>The Global Catalogue of Microorganisms (GCM) 10K type strain sequencing project: providing services to taxonomists for standard genome sequencing and annotation.</title>
        <authorList>
            <consortium name="The Broad Institute Genomics Platform"/>
            <consortium name="The Broad Institute Genome Sequencing Center for Infectious Disease"/>
            <person name="Wu L."/>
            <person name="Ma J."/>
        </authorList>
    </citation>
    <scope>NUCLEOTIDE SEQUENCE [LARGE SCALE GENOMIC DNA]</scope>
    <source>
        <strain evidence="3">CECT 8482</strain>
    </source>
</reference>
<accession>A0ABT8DDS2</accession>
<evidence type="ECO:0000259" key="1">
    <source>
        <dbReference type="PROSITE" id="PS51186"/>
    </source>
</evidence>
<dbReference type="RefSeq" id="WP_377686276.1">
    <property type="nucleotide sequence ID" value="NZ_JBHMDZ010000014.1"/>
</dbReference>
<feature type="domain" description="N-acetyltransferase" evidence="1">
    <location>
        <begin position="98"/>
        <end position="243"/>
    </location>
</feature>
<proteinExistence type="predicted"/>
<comment type="caution">
    <text evidence="2">The sequence shown here is derived from an EMBL/GenBank/DDBJ whole genome shotgun (WGS) entry which is preliminary data.</text>
</comment>
<dbReference type="InterPro" id="IPR016181">
    <property type="entry name" value="Acyl_CoA_acyltransferase"/>
</dbReference>
<dbReference type="SUPFAM" id="SSF55729">
    <property type="entry name" value="Acyl-CoA N-acyltransferases (Nat)"/>
    <property type="match status" value="1"/>
</dbReference>
<protein>
    <submittedName>
        <fullName evidence="2">GNAT family N-acetyltransferase</fullName>
    </submittedName>
</protein>
<dbReference type="PROSITE" id="PS51186">
    <property type="entry name" value="GNAT"/>
    <property type="match status" value="1"/>
</dbReference>
<evidence type="ECO:0000313" key="2">
    <source>
        <dbReference type="EMBL" id="MDN3713409.1"/>
    </source>
</evidence>
<evidence type="ECO:0000313" key="3">
    <source>
        <dbReference type="Proteomes" id="UP001243846"/>
    </source>
</evidence>
<dbReference type="EMBL" id="JAUFRC010000001">
    <property type="protein sequence ID" value="MDN3713409.1"/>
    <property type="molecule type" value="Genomic_DNA"/>
</dbReference>
<dbReference type="Proteomes" id="UP001243846">
    <property type="component" value="Unassembled WGS sequence"/>
</dbReference>
<name>A0ABT8DDS2_9RHOB</name>
<sequence>MAIDQTLARAFETTWPAAEYRDLGGFRIGRGLGGGGRISSALALGPDWQEDAIPAVARIQKDWDQIAQFRVWEDDTRLTEALARHGYGGLRPTELHVVEISRLTDRVPPPLTAFEIWPPLAIQREIWAEGNISAPRQAAMERVTLPRTALLGRLDDHASGAAFVAVDGDVAMIHAVEVAPKMRRRGMAEWLVRQAAIWGAAQGARRLALAMTASNAPAAGLYGKLGFEKAASYRYWEHLPAKA</sequence>
<dbReference type="CDD" id="cd04301">
    <property type="entry name" value="NAT_SF"/>
    <property type="match status" value="1"/>
</dbReference>
<gene>
    <name evidence="2" type="ORF">QWZ10_19770</name>
</gene>
<dbReference type="InterPro" id="IPR000182">
    <property type="entry name" value="GNAT_dom"/>
</dbReference>
<organism evidence="2 3">
    <name type="scientific">Paracoccus cavernae</name>
    <dbReference type="NCBI Taxonomy" id="1571207"/>
    <lineage>
        <taxon>Bacteria</taxon>
        <taxon>Pseudomonadati</taxon>
        <taxon>Pseudomonadota</taxon>
        <taxon>Alphaproteobacteria</taxon>
        <taxon>Rhodobacterales</taxon>
        <taxon>Paracoccaceae</taxon>
        <taxon>Paracoccus</taxon>
    </lineage>
</organism>
<dbReference type="Gene3D" id="3.40.630.30">
    <property type="match status" value="1"/>
</dbReference>